<gene>
    <name evidence="1" type="ORF">CPB84DRAFT_1750659</name>
</gene>
<organism evidence="1 2">
    <name type="scientific">Gymnopilus junonius</name>
    <name type="common">Spectacular rustgill mushroom</name>
    <name type="synonym">Gymnopilus spectabilis subsp. junonius</name>
    <dbReference type="NCBI Taxonomy" id="109634"/>
    <lineage>
        <taxon>Eukaryota</taxon>
        <taxon>Fungi</taxon>
        <taxon>Dikarya</taxon>
        <taxon>Basidiomycota</taxon>
        <taxon>Agaricomycotina</taxon>
        <taxon>Agaricomycetes</taxon>
        <taxon>Agaricomycetidae</taxon>
        <taxon>Agaricales</taxon>
        <taxon>Agaricineae</taxon>
        <taxon>Hymenogastraceae</taxon>
        <taxon>Gymnopilus</taxon>
    </lineage>
</organism>
<dbReference type="Proteomes" id="UP000724874">
    <property type="component" value="Unassembled WGS sequence"/>
</dbReference>
<comment type="caution">
    <text evidence="1">The sequence shown here is derived from an EMBL/GenBank/DDBJ whole genome shotgun (WGS) entry which is preliminary data.</text>
</comment>
<accession>A0A9P5TI40</accession>
<dbReference type="EMBL" id="JADNYJ010000115">
    <property type="protein sequence ID" value="KAF8883498.1"/>
    <property type="molecule type" value="Genomic_DNA"/>
</dbReference>
<name>A0A9P5TI40_GYMJU</name>
<proteinExistence type="predicted"/>
<keyword evidence="2" id="KW-1185">Reference proteome</keyword>
<reference evidence="1" key="1">
    <citation type="submission" date="2020-11" db="EMBL/GenBank/DDBJ databases">
        <authorList>
            <consortium name="DOE Joint Genome Institute"/>
            <person name="Ahrendt S."/>
            <person name="Riley R."/>
            <person name="Andreopoulos W."/>
            <person name="LaButti K."/>
            <person name="Pangilinan J."/>
            <person name="Ruiz-duenas F.J."/>
            <person name="Barrasa J.M."/>
            <person name="Sanchez-Garcia M."/>
            <person name="Camarero S."/>
            <person name="Miyauchi S."/>
            <person name="Serrano A."/>
            <person name="Linde D."/>
            <person name="Babiker R."/>
            <person name="Drula E."/>
            <person name="Ayuso-Fernandez I."/>
            <person name="Pacheco R."/>
            <person name="Padilla G."/>
            <person name="Ferreira P."/>
            <person name="Barriuso J."/>
            <person name="Kellner H."/>
            <person name="Castanera R."/>
            <person name="Alfaro M."/>
            <person name="Ramirez L."/>
            <person name="Pisabarro A.G."/>
            <person name="Kuo A."/>
            <person name="Tritt A."/>
            <person name="Lipzen A."/>
            <person name="He G."/>
            <person name="Yan M."/>
            <person name="Ng V."/>
            <person name="Cullen D."/>
            <person name="Martin F."/>
            <person name="Rosso M.-N."/>
            <person name="Henrissat B."/>
            <person name="Hibbett D."/>
            <person name="Martinez A.T."/>
            <person name="Grigoriev I.V."/>
        </authorList>
    </citation>
    <scope>NUCLEOTIDE SEQUENCE</scope>
    <source>
        <strain evidence="1">AH 44721</strain>
    </source>
</reference>
<protein>
    <submittedName>
        <fullName evidence="1">Uncharacterized protein</fullName>
    </submittedName>
</protein>
<dbReference type="AlphaFoldDB" id="A0A9P5TI40"/>
<evidence type="ECO:0000313" key="2">
    <source>
        <dbReference type="Proteomes" id="UP000724874"/>
    </source>
</evidence>
<sequence length="229" mass="25634">MSVTWCRWSRERFGFPSRRVLDAVCCMLRLAWVIARMPGYRQTTVGLVRPLARASLIFNRSSTARTPRVLTWQAQVSAEDALDDACRGLHDFIWLVRRRIGLETTNLRRHRVVVDAHTLMVGTIDDFKSIRHVNIIEPPPSTPSIEFVPSKFQSRIIPRKVLPSSPTMVVPVRPPIPAFPTAPTLAASTSKFIPTFARCLGPTAVPAGGWVERFSTALNNGTEFLLESS</sequence>
<evidence type="ECO:0000313" key="1">
    <source>
        <dbReference type="EMBL" id="KAF8883498.1"/>
    </source>
</evidence>